<evidence type="ECO:0000313" key="3">
    <source>
        <dbReference type="EMBL" id="MPN50198.1"/>
    </source>
</evidence>
<dbReference type="AlphaFoldDB" id="A0A645IFV8"/>
<sequence length="149" mass="16241">MERLADGRIVLLDGAHNIGGMEMLARTLQDLKLERPTLILGILQDKDWAPMCRLIAPFAGKIFLVPVHSERTAPPQDLAGPCHEANPGVEVREFGSLKEALEGADEEPVLVITGSLYLIGEALERLGLSPDSPRGERGLNEWKAQPSRA</sequence>
<accession>A0A645IFV8</accession>
<dbReference type="GO" id="GO:0004326">
    <property type="term" value="F:tetrahydrofolylpolyglutamate synthase activity"/>
    <property type="evidence" value="ECO:0007669"/>
    <property type="project" value="UniProtKB-EC"/>
</dbReference>
<reference evidence="3" key="1">
    <citation type="submission" date="2019-08" db="EMBL/GenBank/DDBJ databases">
        <authorList>
            <person name="Kucharzyk K."/>
            <person name="Murdoch R.W."/>
            <person name="Higgins S."/>
            <person name="Loffler F."/>
        </authorList>
    </citation>
    <scope>NUCLEOTIDE SEQUENCE</scope>
</reference>
<comment type="caution">
    <text evidence="3">The sequence shown here is derived from an EMBL/GenBank/DDBJ whole genome shotgun (WGS) entry which is preliminary data.</text>
</comment>
<gene>
    <name evidence="3" type="primary">fpgS_30</name>
    <name evidence="3" type="ORF">SDC9_197824</name>
</gene>
<protein>
    <submittedName>
        <fullName evidence="3">Folylpolyglutamate synthase</fullName>
        <ecNumber evidence="3">6.3.2.17</ecNumber>
    </submittedName>
</protein>
<dbReference type="EMBL" id="VSSQ01114144">
    <property type="protein sequence ID" value="MPN50198.1"/>
    <property type="molecule type" value="Genomic_DNA"/>
</dbReference>
<name>A0A645IFV8_9ZZZZ</name>
<organism evidence="3">
    <name type="scientific">bioreactor metagenome</name>
    <dbReference type="NCBI Taxonomy" id="1076179"/>
    <lineage>
        <taxon>unclassified sequences</taxon>
        <taxon>metagenomes</taxon>
        <taxon>ecological metagenomes</taxon>
    </lineage>
</organism>
<keyword evidence="3" id="KW-0436">Ligase</keyword>
<proteinExistence type="predicted"/>
<dbReference type="InterPro" id="IPR036615">
    <property type="entry name" value="Mur_ligase_C_dom_sf"/>
</dbReference>
<evidence type="ECO:0000259" key="2">
    <source>
        <dbReference type="Pfam" id="PF02875"/>
    </source>
</evidence>
<dbReference type="EC" id="6.3.2.17" evidence="3"/>
<feature type="domain" description="Mur ligase C-terminal" evidence="2">
    <location>
        <begin position="2"/>
        <end position="115"/>
    </location>
</feature>
<evidence type="ECO:0000256" key="1">
    <source>
        <dbReference type="SAM" id="MobiDB-lite"/>
    </source>
</evidence>
<dbReference type="Gene3D" id="3.90.190.20">
    <property type="entry name" value="Mur ligase, C-terminal domain"/>
    <property type="match status" value="1"/>
</dbReference>
<dbReference type="SUPFAM" id="SSF53244">
    <property type="entry name" value="MurD-like peptide ligases, peptide-binding domain"/>
    <property type="match status" value="1"/>
</dbReference>
<feature type="region of interest" description="Disordered" evidence="1">
    <location>
        <begin position="129"/>
        <end position="149"/>
    </location>
</feature>
<dbReference type="InterPro" id="IPR004101">
    <property type="entry name" value="Mur_ligase_C"/>
</dbReference>
<dbReference type="Pfam" id="PF02875">
    <property type="entry name" value="Mur_ligase_C"/>
    <property type="match status" value="1"/>
</dbReference>